<keyword evidence="1" id="KW-0472">Membrane</keyword>
<reference evidence="2 3" key="1">
    <citation type="submission" date="2019-10" db="EMBL/GenBank/DDBJ databases">
        <title>Halotolerant bacteria associated to Saharan-endemic halophytes Stipa tenacissima L. and Atriplex halimus L mitigate salt stress and promote growth of tomato plants.</title>
        <authorList>
            <person name="Dif G."/>
        </authorList>
    </citation>
    <scope>NUCLEOTIDE SEQUENCE [LARGE SCALE GENOMIC DNA]</scope>
    <source>
        <strain evidence="2 3">IS26</strain>
    </source>
</reference>
<keyword evidence="1" id="KW-1133">Transmembrane helix</keyword>
<name>A0A7V8CCA1_9GAMM</name>
<comment type="caution">
    <text evidence="2">The sequence shown here is derived from an EMBL/GenBank/DDBJ whole genome shotgun (WGS) entry which is preliminary data.</text>
</comment>
<dbReference type="EMBL" id="WELC01000020">
    <property type="protein sequence ID" value="KAB7629183.1"/>
    <property type="molecule type" value="Genomic_DNA"/>
</dbReference>
<protein>
    <submittedName>
        <fullName evidence="2">Chemotaxis protein</fullName>
    </submittedName>
</protein>
<gene>
    <name evidence="2" type="ORF">F9K92_14905</name>
</gene>
<dbReference type="AlphaFoldDB" id="A0A7V8CCA1"/>
<dbReference type="Proteomes" id="UP000449004">
    <property type="component" value="Unassembled WGS sequence"/>
</dbReference>
<evidence type="ECO:0000313" key="2">
    <source>
        <dbReference type="EMBL" id="KAB7629183.1"/>
    </source>
</evidence>
<evidence type="ECO:0000313" key="3">
    <source>
        <dbReference type="Proteomes" id="UP000449004"/>
    </source>
</evidence>
<organism evidence="2 3">
    <name type="scientific">Stenotrophomonas rhizophila</name>
    <dbReference type="NCBI Taxonomy" id="216778"/>
    <lineage>
        <taxon>Bacteria</taxon>
        <taxon>Pseudomonadati</taxon>
        <taxon>Pseudomonadota</taxon>
        <taxon>Gammaproteobacteria</taxon>
        <taxon>Lysobacterales</taxon>
        <taxon>Lysobacteraceae</taxon>
        <taxon>Stenotrophomonas</taxon>
    </lineage>
</organism>
<evidence type="ECO:0000256" key="1">
    <source>
        <dbReference type="SAM" id="Phobius"/>
    </source>
</evidence>
<feature type="transmembrane region" description="Helical" evidence="1">
    <location>
        <begin position="144"/>
        <end position="169"/>
    </location>
</feature>
<accession>A0A7V8CCA1</accession>
<keyword evidence="1" id="KW-0812">Transmembrane</keyword>
<dbReference type="RefSeq" id="WP_152153801.1">
    <property type="nucleotide sequence ID" value="NZ_WELC01000020.1"/>
</dbReference>
<sequence>MPIPILIGLGVAAAASLGAKKAYDGYKKHSESDDIVESARSRYQVRRDQFDRQEKKTMESLDTLGNLELSIGKEFERFSTLSAALLQQLNQSRDLKLEVKLPRHTLQKVEAYTYSAVGVLGSIAGAGAGGVAAGFAVYGGVMTFAAASTGTAISSLAGVAATNATLAAIGGGSLAAGGLGMAGGTAILGAAVAAPILAIAGWAYDSHGEMALKNAKQASAEVDRAIPKLEAASTLMAKTDLAARKVKSALEEIQVNFDRYLDTLEGIDNLIGSLKRLGRDVDEELAKFEEEIMLAIGNGYALAAILTDIISTPMFKVKVKNDDVIVNADGMPEMETDADGSLILNSDGIDDALDTGRNSAMRFNAQ</sequence>
<feature type="transmembrane region" description="Helical" evidence="1">
    <location>
        <begin position="111"/>
        <end position="137"/>
    </location>
</feature>
<proteinExistence type="predicted"/>
<feature type="transmembrane region" description="Helical" evidence="1">
    <location>
        <begin position="181"/>
        <end position="204"/>
    </location>
</feature>